<accession>A0A6M3M002</accession>
<dbReference type="EMBL" id="MT143578">
    <property type="protein sequence ID" value="QJA98411.1"/>
    <property type="molecule type" value="Genomic_DNA"/>
</dbReference>
<dbReference type="Gene3D" id="2.20.28.30">
    <property type="entry name" value="RNA polymerase ii, chain L"/>
    <property type="match status" value="1"/>
</dbReference>
<reference evidence="1" key="1">
    <citation type="submission" date="2020-03" db="EMBL/GenBank/DDBJ databases">
        <title>The deep terrestrial virosphere.</title>
        <authorList>
            <person name="Holmfeldt K."/>
            <person name="Nilsson E."/>
            <person name="Simone D."/>
            <person name="Lopez-Fernandez M."/>
            <person name="Wu X."/>
            <person name="de Brujin I."/>
            <person name="Lundin D."/>
            <person name="Andersson A."/>
            <person name="Bertilsson S."/>
            <person name="Dopson M."/>
        </authorList>
    </citation>
    <scope>NUCLEOTIDE SEQUENCE</scope>
    <source>
        <strain evidence="1">MM171A01842</strain>
    </source>
</reference>
<name>A0A6M3M002_9ZZZZ</name>
<sequence>MYVCLNCKEWFTRKEAKKKYPRKGTGFLDPVLICPACGSDKYEWHG</sequence>
<gene>
    <name evidence="1" type="ORF">MM171A01842_0007</name>
</gene>
<evidence type="ECO:0008006" key="2">
    <source>
        <dbReference type="Google" id="ProtNLM"/>
    </source>
</evidence>
<dbReference type="AlphaFoldDB" id="A0A6M3M002"/>
<proteinExistence type="predicted"/>
<protein>
    <recommendedName>
        <fullName evidence="2">Rubredoxin</fullName>
    </recommendedName>
</protein>
<evidence type="ECO:0000313" key="1">
    <source>
        <dbReference type="EMBL" id="QJA98411.1"/>
    </source>
</evidence>
<organism evidence="1">
    <name type="scientific">viral metagenome</name>
    <dbReference type="NCBI Taxonomy" id="1070528"/>
    <lineage>
        <taxon>unclassified sequences</taxon>
        <taxon>metagenomes</taxon>
        <taxon>organismal metagenomes</taxon>
    </lineage>
</organism>